<dbReference type="PANTHER" id="PTHR23514:SF13">
    <property type="entry name" value="INNER MEMBRANE PROTEIN YBJJ"/>
    <property type="match status" value="1"/>
</dbReference>
<organism evidence="7 8">
    <name type="scientific">Rhizobium laguerreae</name>
    <dbReference type="NCBI Taxonomy" id="1076926"/>
    <lineage>
        <taxon>Bacteria</taxon>
        <taxon>Pseudomonadati</taxon>
        <taxon>Pseudomonadota</taxon>
        <taxon>Alphaproteobacteria</taxon>
        <taxon>Hyphomicrobiales</taxon>
        <taxon>Rhizobiaceae</taxon>
        <taxon>Rhizobium/Agrobacterium group</taxon>
        <taxon>Rhizobium</taxon>
    </lineage>
</organism>
<dbReference type="AlphaFoldDB" id="A0AAX2QEJ4"/>
<keyword evidence="2 5" id="KW-0812">Transmembrane</keyword>
<evidence type="ECO:0000256" key="4">
    <source>
        <dbReference type="ARBA" id="ARBA00023136"/>
    </source>
</evidence>
<sequence length="387" mass="39755">MNPTRKVNNPMTLLANSPRVATRLAFLVAGFSIACWAPMVPFAKERLNVDEAVLGILLLCLGLGSVVAMLAAGPITSRTGTKPIVVIGGLGVAVLLPVLAIANTPLTLGVALALFGGFLGILEVAMNIHAVEVEKLDSVPLMSGFHAHFSIGGFFGASVMTLAMTLGASLLASALIGTALMIVATVLAASRMLETRAQDDAPLFVTPHGFVVLLASLAVIMFLIEGAILDWGALLLTLEGRVPPEQGGLGYMMFAIAMTAGRLIGDRVTAKFGDFSVLFVGGLVAVAGIAVVLASPFYLGAMAGFVLIGLGSSNVAPVFFRLAGAQKAMPANLAITAVTSMGYAGILIGPAAVGFVANHIGLPNAFWFLAALLFVIPMLAKTVTARS</sequence>
<feature type="transmembrane region" description="Helical" evidence="5">
    <location>
        <begin position="301"/>
        <end position="320"/>
    </location>
</feature>
<feature type="transmembrane region" description="Helical" evidence="5">
    <location>
        <begin position="170"/>
        <end position="189"/>
    </location>
</feature>
<dbReference type="RefSeq" id="WP_312884035.1">
    <property type="nucleotide sequence ID" value="NZ_JAAXQS010000011.1"/>
</dbReference>
<proteinExistence type="predicted"/>
<evidence type="ECO:0000313" key="8">
    <source>
        <dbReference type="Proteomes" id="UP000295021"/>
    </source>
</evidence>
<dbReference type="CDD" id="cd17393">
    <property type="entry name" value="MFS_MosC_like"/>
    <property type="match status" value="1"/>
</dbReference>
<accession>A0AAX2QEJ4</accession>
<evidence type="ECO:0000256" key="3">
    <source>
        <dbReference type="ARBA" id="ARBA00022989"/>
    </source>
</evidence>
<evidence type="ECO:0000256" key="5">
    <source>
        <dbReference type="SAM" id="Phobius"/>
    </source>
</evidence>
<reference evidence="7 8" key="1">
    <citation type="submission" date="2019-03" db="EMBL/GenBank/DDBJ databases">
        <title>Genomic Encyclopedia of Type Strains, Phase IV (KMG-V): Genome sequencing to study the core and pangenomes of soil and plant-associated prokaryotes.</title>
        <authorList>
            <person name="Whitman W."/>
        </authorList>
    </citation>
    <scope>NUCLEOTIDE SEQUENCE [LARGE SCALE GENOMIC DNA]</scope>
    <source>
        <strain evidence="7 8">FB403</strain>
    </source>
</reference>
<feature type="transmembrane region" description="Helical" evidence="5">
    <location>
        <begin position="108"/>
        <end position="131"/>
    </location>
</feature>
<comment type="caution">
    <text evidence="7">The sequence shown here is derived from an EMBL/GenBank/DDBJ whole genome shotgun (WGS) entry which is preliminary data.</text>
</comment>
<gene>
    <name evidence="7" type="ORF">EV131_11473</name>
</gene>
<feature type="transmembrane region" description="Helical" evidence="5">
    <location>
        <begin position="20"/>
        <end position="40"/>
    </location>
</feature>
<feature type="transmembrane region" description="Helical" evidence="5">
    <location>
        <begin position="52"/>
        <end position="72"/>
    </location>
</feature>
<dbReference type="InterPro" id="IPR051788">
    <property type="entry name" value="MFS_Transporter"/>
</dbReference>
<feature type="transmembrane region" description="Helical" evidence="5">
    <location>
        <begin position="277"/>
        <end position="295"/>
    </location>
</feature>
<dbReference type="PROSITE" id="PS51257">
    <property type="entry name" value="PROKAR_LIPOPROTEIN"/>
    <property type="match status" value="1"/>
</dbReference>
<dbReference type="GO" id="GO:0022857">
    <property type="term" value="F:transmembrane transporter activity"/>
    <property type="evidence" value="ECO:0007669"/>
    <property type="project" value="InterPro"/>
</dbReference>
<feature type="transmembrane region" description="Helical" evidence="5">
    <location>
        <begin position="365"/>
        <end position="384"/>
    </location>
</feature>
<feature type="transmembrane region" description="Helical" evidence="5">
    <location>
        <begin position="332"/>
        <end position="353"/>
    </location>
</feature>
<feature type="domain" description="Major facilitator superfamily (MFS) profile" evidence="6">
    <location>
        <begin position="211"/>
        <end position="387"/>
    </location>
</feature>
<dbReference type="PROSITE" id="PS50850">
    <property type="entry name" value="MFS"/>
    <property type="match status" value="1"/>
</dbReference>
<keyword evidence="4 5" id="KW-0472">Membrane</keyword>
<feature type="transmembrane region" description="Helical" evidence="5">
    <location>
        <begin position="249"/>
        <end position="265"/>
    </location>
</feature>
<feature type="transmembrane region" description="Helical" evidence="5">
    <location>
        <begin position="84"/>
        <end position="102"/>
    </location>
</feature>
<dbReference type="GO" id="GO:0016020">
    <property type="term" value="C:membrane"/>
    <property type="evidence" value="ECO:0007669"/>
    <property type="project" value="UniProtKB-SubCell"/>
</dbReference>
<dbReference type="Gene3D" id="1.20.1250.20">
    <property type="entry name" value="MFS general substrate transporter like domains"/>
    <property type="match status" value="2"/>
</dbReference>
<dbReference type="Proteomes" id="UP000295021">
    <property type="component" value="Unassembled WGS sequence"/>
</dbReference>
<evidence type="ECO:0000256" key="1">
    <source>
        <dbReference type="ARBA" id="ARBA00004141"/>
    </source>
</evidence>
<dbReference type="InterPro" id="IPR020846">
    <property type="entry name" value="MFS_dom"/>
</dbReference>
<dbReference type="Pfam" id="PF07690">
    <property type="entry name" value="MFS_1"/>
    <property type="match status" value="1"/>
</dbReference>
<evidence type="ECO:0000256" key="2">
    <source>
        <dbReference type="ARBA" id="ARBA00022692"/>
    </source>
</evidence>
<dbReference type="EMBL" id="SMBI01000014">
    <property type="protein sequence ID" value="TCU18566.1"/>
    <property type="molecule type" value="Genomic_DNA"/>
</dbReference>
<feature type="transmembrane region" description="Helical" evidence="5">
    <location>
        <begin position="143"/>
        <end position="164"/>
    </location>
</feature>
<evidence type="ECO:0000313" key="7">
    <source>
        <dbReference type="EMBL" id="TCU18566.1"/>
    </source>
</evidence>
<feature type="transmembrane region" description="Helical" evidence="5">
    <location>
        <begin position="210"/>
        <end position="229"/>
    </location>
</feature>
<name>A0AAX2QEJ4_9HYPH</name>
<dbReference type="InterPro" id="IPR036259">
    <property type="entry name" value="MFS_trans_sf"/>
</dbReference>
<comment type="subcellular location">
    <subcellularLocation>
        <location evidence="1">Membrane</location>
        <topology evidence="1">Multi-pass membrane protein</topology>
    </subcellularLocation>
</comment>
<dbReference type="PANTHER" id="PTHR23514">
    <property type="entry name" value="BYPASS OF STOP CODON PROTEIN 6"/>
    <property type="match status" value="1"/>
</dbReference>
<dbReference type="InterPro" id="IPR011701">
    <property type="entry name" value="MFS"/>
</dbReference>
<protein>
    <submittedName>
        <fullName evidence="7">MFS transporter</fullName>
    </submittedName>
</protein>
<keyword evidence="3 5" id="KW-1133">Transmembrane helix</keyword>
<evidence type="ECO:0000259" key="6">
    <source>
        <dbReference type="PROSITE" id="PS50850"/>
    </source>
</evidence>
<dbReference type="SUPFAM" id="SSF103473">
    <property type="entry name" value="MFS general substrate transporter"/>
    <property type="match status" value="1"/>
</dbReference>